<name>A0ABW0I771_9BACT</name>
<keyword evidence="2" id="KW-1185">Reference proteome</keyword>
<protein>
    <submittedName>
        <fullName evidence="1">Uncharacterized protein</fullName>
    </submittedName>
</protein>
<evidence type="ECO:0000313" key="1">
    <source>
        <dbReference type="EMBL" id="MFC5409108.1"/>
    </source>
</evidence>
<gene>
    <name evidence="1" type="ORF">ACFPMF_07315</name>
</gene>
<evidence type="ECO:0000313" key="2">
    <source>
        <dbReference type="Proteomes" id="UP001596106"/>
    </source>
</evidence>
<comment type="caution">
    <text evidence="1">The sequence shown here is derived from an EMBL/GenBank/DDBJ whole genome shotgun (WGS) entry which is preliminary data.</text>
</comment>
<proteinExistence type="predicted"/>
<sequence>MKKPIPVFTEPGEWIAYQPHLISCLNDLKSTYGTPTPSDPSPKWELSVNTYLQTLAEWLEAYDVNLNWLFETDNQSLPVTKRAVPYSATEQVEISIICDRFLEAHIKW</sequence>
<reference evidence="2" key="1">
    <citation type="journal article" date="2019" name="Int. J. Syst. Evol. Microbiol.">
        <title>The Global Catalogue of Microorganisms (GCM) 10K type strain sequencing project: providing services to taxonomists for standard genome sequencing and annotation.</title>
        <authorList>
            <consortium name="The Broad Institute Genomics Platform"/>
            <consortium name="The Broad Institute Genome Sequencing Center for Infectious Disease"/>
            <person name="Wu L."/>
            <person name="Ma J."/>
        </authorList>
    </citation>
    <scope>NUCLEOTIDE SEQUENCE [LARGE SCALE GENOMIC DNA]</scope>
    <source>
        <strain evidence="2">CCUG 55250</strain>
    </source>
</reference>
<organism evidence="1 2">
    <name type="scientific">Larkinella bovis</name>
    <dbReference type="NCBI Taxonomy" id="683041"/>
    <lineage>
        <taxon>Bacteria</taxon>
        <taxon>Pseudomonadati</taxon>
        <taxon>Bacteroidota</taxon>
        <taxon>Cytophagia</taxon>
        <taxon>Cytophagales</taxon>
        <taxon>Spirosomataceae</taxon>
        <taxon>Larkinella</taxon>
    </lineage>
</organism>
<dbReference type="RefSeq" id="WP_379842722.1">
    <property type="nucleotide sequence ID" value="NZ_JBHSMA010000001.1"/>
</dbReference>
<dbReference type="Proteomes" id="UP001596106">
    <property type="component" value="Unassembled WGS sequence"/>
</dbReference>
<dbReference type="EMBL" id="JBHSMA010000001">
    <property type="protein sequence ID" value="MFC5409108.1"/>
    <property type="molecule type" value="Genomic_DNA"/>
</dbReference>
<accession>A0ABW0I771</accession>